<dbReference type="Proteomes" id="UP001519295">
    <property type="component" value="Unassembled WGS sequence"/>
</dbReference>
<evidence type="ECO:0000313" key="4">
    <source>
        <dbReference type="Proteomes" id="UP001519295"/>
    </source>
</evidence>
<dbReference type="PANTHER" id="PTHR30204:SF93">
    <property type="entry name" value="HTH MERR-TYPE DOMAIN-CONTAINING PROTEIN"/>
    <property type="match status" value="1"/>
</dbReference>
<dbReference type="GO" id="GO:0003677">
    <property type="term" value="F:DNA binding"/>
    <property type="evidence" value="ECO:0007669"/>
    <property type="project" value="UniProtKB-KW"/>
</dbReference>
<proteinExistence type="predicted"/>
<dbReference type="SMART" id="SM00422">
    <property type="entry name" value="HTH_MERR"/>
    <property type="match status" value="1"/>
</dbReference>
<dbReference type="PANTHER" id="PTHR30204">
    <property type="entry name" value="REDOX-CYCLING DRUG-SENSING TRANSCRIPTIONAL ACTIVATOR SOXR"/>
    <property type="match status" value="1"/>
</dbReference>
<dbReference type="InterPro" id="IPR047057">
    <property type="entry name" value="MerR_fam"/>
</dbReference>
<dbReference type="EMBL" id="JAGINU010000004">
    <property type="protein sequence ID" value="MBP2371904.1"/>
    <property type="molecule type" value="Genomic_DNA"/>
</dbReference>
<feature type="domain" description="HTH merR-type" evidence="2">
    <location>
        <begin position="5"/>
        <end position="74"/>
    </location>
</feature>
<accession>A0ABS4W8E5</accession>
<sequence length="138" mass="15488">MGNELMQIGQVSTRIGLSLRTIRHWDEVGLVTPSARSAGGFRLYTESDVDRLAFIKRLKPLDFSLEQIKELLATVDGLQDELTPERLEDLLGRLAMFRAATDSRLDALRHQVDSLEFLSRDLKNLDISSRSGNASRSS</sequence>
<gene>
    <name evidence="3" type="ORF">JOF36_007677</name>
</gene>
<dbReference type="InterPro" id="IPR009061">
    <property type="entry name" value="DNA-bd_dom_put_sf"/>
</dbReference>
<dbReference type="SUPFAM" id="SSF46955">
    <property type="entry name" value="Putative DNA-binding domain"/>
    <property type="match status" value="1"/>
</dbReference>
<dbReference type="InterPro" id="IPR000551">
    <property type="entry name" value="MerR-type_HTH_dom"/>
</dbReference>
<dbReference type="PRINTS" id="PR00040">
    <property type="entry name" value="HTHMERR"/>
</dbReference>
<protein>
    <submittedName>
        <fullName evidence="3">DNA-binding transcriptional MerR regulator</fullName>
    </submittedName>
</protein>
<comment type="caution">
    <text evidence="3">The sequence shown here is derived from an EMBL/GenBank/DDBJ whole genome shotgun (WGS) entry which is preliminary data.</text>
</comment>
<organism evidence="3 4">
    <name type="scientific">Pseudonocardia parietis</name>
    <dbReference type="NCBI Taxonomy" id="570936"/>
    <lineage>
        <taxon>Bacteria</taxon>
        <taxon>Bacillati</taxon>
        <taxon>Actinomycetota</taxon>
        <taxon>Actinomycetes</taxon>
        <taxon>Pseudonocardiales</taxon>
        <taxon>Pseudonocardiaceae</taxon>
        <taxon>Pseudonocardia</taxon>
    </lineage>
</organism>
<keyword evidence="1 3" id="KW-0238">DNA-binding</keyword>
<dbReference type="PROSITE" id="PS50937">
    <property type="entry name" value="HTH_MERR_2"/>
    <property type="match status" value="1"/>
</dbReference>
<evidence type="ECO:0000313" key="3">
    <source>
        <dbReference type="EMBL" id="MBP2371904.1"/>
    </source>
</evidence>
<dbReference type="Pfam" id="PF13411">
    <property type="entry name" value="MerR_1"/>
    <property type="match status" value="1"/>
</dbReference>
<dbReference type="Gene3D" id="1.10.1660.10">
    <property type="match status" value="1"/>
</dbReference>
<dbReference type="RefSeq" id="WP_245353254.1">
    <property type="nucleotide sequence ID" value="NZ_JAGINU010000004.1"/>
</dbReference>
<reference evidence="3 4" key="1">
    <citation type="submission" date="2021-03" db="EMBL/GenBank/DDBJ databases">
        <title>Sequencing the genomes of 1000 actinobacteria strains.</title>
        <authorList>
            <person name="Klenk H.-P."/>
        </authorList>
    </citation>
    <scope>NUCLEOTIDE SEQUENCE [LARGE SCALE GENOMIC DNA]</scope>
    <source>
        <strain evidence="3 4">DSM 45256</strain>
    </source>
</reference>
<evidence type="ECO:0000256" key="1">
    <source>
        <dbReference type="ARBA" id="ARBA00023125"/>
    </source>
</evidence>
<name>A0ABS4W8E5_9PSEU</name>
<keyword evidence="4" id="KW-1185">Reference proteome</keyword>
<evidence type="ECO:0000259" key="2">
    <source>
        <dbReference type="PROSITE" id="PS50937"/>
    </source>
</evidence>
<dbReference type="PROSITE" id="PS00552">
    <property type="entry name" value="HTH_MERR_1"/>
    <property type="match status" value="1"/>
</dbReference>